<keyword evidence="1 2" id="KW-0808">Transferase</keyword>
<evidence type="ECO:0000313" key="2">
    <source>
        <dbReference type="EMBL" id="QQD19489.1"/>
    </source>
</evidence>
<dbReference type="SUPFAM" id="SSF89796">
    <property type="entry name" value="CoA-transferase family III (CaiB/BaiF)"/>
    <property type="match status" value="1"/>
</dbReference>
<dbReference type="Proteomes" id="UP000596063">
    <property type="component" value="Chromosome"/>
</dbReference>
<dbReference type="Gene3D" id="3.30.1540.10">
    <property type="entry name" value="formyl-coa transferase, domain 3"/>
    <property type="match status" value="1"/>
</dbReference>
<gene>
    <name evidence="2" type="ORF">I6N98_06470</name>
</gene>
<dbReference type="AlphaFoldDB" id="A0A7T4R3C1"/>
<protein>
    <submittedName>
        <fullName evidence="2">CoA transferase</fullName>
    </submittedName>
</protein>
<dbReference type="Pfam" id="PF02515">
    <property type="entry name" value="CoA_transf_3"/>
    <property type="match status" value="1"/>
</dbReference>
<dbReference type="Gene3D" id="3.40.50.10540">
    <property type="entry name" value="Crotonobetainyl-coa:carnitine coa-transferase, domain 1"/>
    <property type="match status" value="1"/>
</dbReference>
<accession>A0A7T4R3C1</accession>
<dbReference type="PANTHER" id="PTHR48207:SF3">
    <property type="entry name" value="SUCCINATE--HYDROXYMETHYLGLUTARATE COA-TRANSFERASE"/>
    <property type="match status" value="1"/>
</dbReference>
<dbReference type="RefSeq" id="WP_198570973.1">
    <property type="nucleotide sequence ID" value="NZ_CP066167.1"/>
</dbReference>
<dbReference type="InterPro" id="IPR044855">
    <property type="entry name" value="CoA-Trfase_III_dom3_sf"/>
</dbReference>
<dbReference type="KEGG" id="snan:I6N98_06470"/>
<dbReference type="PANTHER" id="PTHR48207">
    <property type="entry name" value="SUCCINATE--HYDROXYMETHYLGLUTARATE COA-TRANSFERASE"/>
    <property type="match status" value="1"/>
</dbReference>
<dbReference type="InterPro" id="IPR003673">
    <property type="entry name" value="CoA-Trfase_fam_III"/>
</dbReference>
<reference evidence="2 3" key="1">
    <citation type="submission" date="2020-12" db="EMBL/GenBank/DDBJ databases">
        <authorList>
            <person name="Shan Y."/>
        </authorList>
    </citation>
    <scope>NUCLEOTIDE SEQUENCE [LARGE SCALE GENOMIC DNA]</scope>
    <source>
        <strain evidence="3">csc3.9</strain>
    </source>
</reference>
<name>A0A7T4R3C1_9GAMM</name>
<dbReference type="InterPro" id="IPR023606">
    <property type="entry name" value="CoA-Trfase_III_dom_1_sf"/>
</dbReference>
<keyword evidence="3" id="KW-1185">Reference proteome</keyword>
<proteinExistence type="predicted"/>
<dbReference type="EMBL" id="CP066167">
    <property type="protein sequence ID" value="QQD19489.1"/>
    <property type="molecule type" value="Genomic_DNA"/>
</dbReference>
<dbReference type="InterPro" id="IPR050483">
    <property type="entry name" value="CoA-transferase_III_domain"/>
</dbReference>
<evidence type="ECO:0000313" key="3">
    <source>
        <dbReference type="Proteomes" id="UP000596063"/>
    </source>
</evidence>
<sequence>MSALSGITVLELAEGVAGEYCGKLLAELGAQVIKLERPGCGSPTRRMGPFVDSVDAPESSGLFAFLNMGKHSVEYDLGAASPPASFSRLLEKADVVIDDHSAQWLTDWGLDEDAAAQSHPELVLCSITPFGLNPPEDRQFAEDLQVFHTSGLGYHTPSGADEGRPPLKGAGRFLPSYEAGMEAALCIIACLSDGSEPFQGRFIEVSKQSVMASRSDYVLAQMIAGDMDVSPSRHQFDLGGPAGIFPCQDGFVYLWMSAPAHWEALHQLIDDNSWMADFPDRWMELECTPERVATCRQHIGAWLKNQHKQEIEEAAQKLGLILVAVNNVGDLLASPQYQYRHYFAEMAHSKLGTTHYPTAPYTLSKTPTQAAVSPLLGQHTADLDILAGGTTS</sequence>
<organism evidence="2 3">
    <name type="scientific">Spongiibacter nanhainus</name>
    <dbReference type="NCBI Taxonomy" id="2794344"/>
    <lineage>
        <taxon>Bacteria</taxon>
        <taxon>Pseudomonadati</taxon>
        <taxon>Pseudomonadota</taxon>
        <taxon>Gammaproteobacteria</taxon>
        <taxon>Cellvibrionales</taxon>
        <taxon>Spongiibacteraceae</taxon>
        <taxon>Spongiibacter</taxon>
    </lineage>
</organism>
<dbReference type="GO" id="GO:0008410">
    <property type="term" value="F:CoA-transferase activity"/>
    <property type="evidence" value="ECO:0007669"/>
    <property type="project" value="TreeGrafter"/>
</dbReference>
<evidence type="ECO:0000256" key="1">
    <source>
        <dbReference type="ARBA" id="ARBA00022679"/>
    </source>
</evidence>